<dbReference type="AlphaFoldDB" id="A0A839F816"/>
<comment type="caution">
    <text evidence="1">The sequence shown here is derived from an EMBL/GenBank/DDBJ whole genome shotgun (WGS) entry which is preliminary data.</text>
</comment>
<evidence type="ECO:0000313" key="2">
    <source>
        <dbReference type="Proteomes" id="UP000550401"/>
    </source>
</evidence>
<organism evidence="1 2">
    <name type="scientific">Dokdonella fugitiva</name>
    <dbReference type="NCBI Taxonomy" id="328517"/>
    <lineage>
        <taxon>Bacteria</taxon>
        <taxon>Pseudomonadati</taxon>
        <taxon>Pseudomonadota</taxon>
        <taxon>Gammaproteobacteria</taxon>
        <taxon>Lysobacterales</taxon>
        <taxon>Rhodanobacteraceae</taxon>
        <taxon>Dokdonella</taxon>
    </lineage>
</organism>
<reference evidence="1 2" key="1">
    <citation type="submission" date="2020-07" db="EMBL/GenBank/DDBJ databases">
        <title>Genomic Encyclopedia of Type Strains, Phase IV (KMG-V): Genome sequencing to study the core and pangenomes of soil and plant-associated prokaryotes.</title>
        <authorList>
            <person name="Whitman W."/>
        </authorList>
    </citation>
    <scope>NUCLEOTIDE SEQUENCE [LARGE SCALE GENOMIC DNA]</scope>
    <source>
        <strain evidence="1 2">RH2WT43</strain>
    </source>
</reference>
<protein>
    <recommendedName>
        <fullName evidence="3">Nucleotidyltransferase-like protein</fullName>
    </recommendedName>
</protein>
<evidence type="ECO:0008006" key="3">
    <source>
        <dbReference type="Google" id="ProtNLM"/>
    </source>
</evidence>
<keyword evidence="2" id="KW-1185">Reference proteome</keyword>
<dbReference type="RefSeq" id="WP_182532703.1">
    <property type="nucleotide sequence ID" value="NZ_JACGXL010000007.1"/>
</dbReference>
<dbReference type="EMBL" id="JACGXL010000007">
    <property type="protein sequence ID" value="MBA8889668.1"/>
    <property type="molecule type" value="Genomic_DNA"/>
</dbReference>
<accession>A0A839F816</accession>
<proteinExistence type="predicted"/>
<name>A0A839F816_9GAMM</name>
<sequence length="197" mass="22836">MRTQEARRRIALEAARLISENGLRDYRQAKEKAAARLGIFDETCLPKNAEIEDALREHQRLFRAEDQPRTLRERRETAREAMRFFARFEPRLVGAVLDGTADEHSAVCLHLYTDQPNAVIGLLQERHIAYDEQSRRVRLDRDTARDYPVLRFNAGEAPIDLTVLPYDVLRQAPLDRVSEKPMRRATLAMVEALLEEQ</sequence>
<dbReference type="Proteomes" id="UP000550401">
    <property type="component" value="Unassembled WGS sequence"/>
</dbReference>
<evidence type="ECO:0000313" key="1">
    <source>
        <dbReference type="EMBL" id="MBA8889668.1"/>
    </source>
</evidence>
<gene>
    <name evidence="1" type="ORF">FHW12_003914</name>
</gene>